<feature type="compositionally biased region" description="Low complexity" evidence="1">
    <location>
        <begin position="136"/>
        <end position="155"/>
    </location>
</feature>
<feature type="transmembrane region" description="Helical" evidence="2">
    <location>
        <begin position="204"/>
        <end position="227"/>
    </location>
</feature>
<dbReference type="Proteomes" id="UP001160301">
    <property type="component" value="Unassembled WGS sequence"/>
</dbReference>
<organism evidence="3 4">
    <name type="scientific">Polyangium sorediatum</name>
    <dbReference type="NCBI Taxonomy" id="889274"/>
    <lineage>
        <taxon>Bacteria</taxon>
        <taxon>Pseudomonadati</taxon>
        <taxon>Myxococcota</taxon>
        <taxon>Polyangia</taxon>
        <taxon>Polyangiales</taxon>
        <taxon>Polyangiaceae</taxon>
        <taxon>Polyangium</taxon>
    </lineage>
</organism>
<keyword evidence="2" id="KW-1133">Transmembrane helix</keyword>
<dbReference type="RefSeq" id="WP_284721750.1">
    <property type="nucleotide sequence ID" value="NZ_JARZHI010000088.1"/>
</dbReference>
<gene>
    <name evidence="3" type="ORF">QHF89_44400</name>
</gene>
<keyword evidence="2" id="KW-0472">Membrane</keyword>
<feature type="region of interest" description="Disordered" evidence="1">
    <location>
        <begin position="368"/>
        <end position="397"/>
    </location>
</feature>
<feature type="compositionally biased region" description="Pro residues" evidence="1">
    <location>
        <begin position="1"/>
        <end position="20"/>
    </location>
</feature>
<evidence type="ECO:0000256" key="1">
    <source>
        <dbReference type="SAM" id="MobiDB-lite"/>
    </source>
</evidence>
<accession>A0ABT6P7N9</accession>
<proteinExistence type="predicted"/>
<evidence type="ECO:0000313" key="4">
    <source>
        <dbReference type="Proteomes" id="UP001160301"/>
    </source>
</evidence>
<feature type="compositionally biased region" description="Low complexity" evidence="1">
    <location>
        <begin position="94"/>
        <end position="107"/>
    </location>
</feature>
<dbReference type="EMBL" id="JARZHI010000088">
    <property type="protein sequence ID" value="MDI1436630.1"/>
    <property type="molecule type" value="Genomic_DNA"/>
</dbReference>
<keyword evidence="2" id="KW-0812">Transmembrane</keyword>
<protein>
    <submittedName>
        <fullName evidence="3">Uncharacterized protein</fullName>
    </submittedName>
</protein>
<feature type="compositionally biased region" description="Gly residues" evidence="1">
    <location>
        <begin position="108"/>
        <end position="117"/>
    </location>
</feature>
<evidence type="ECO:0000313" key="3">
    <source>
        <dbReference type="EMBL" id="MDI1436630.1"/>
    </source>
</evidence>
<feature type="region of interest" description="Disordered" evidence="1">
    <location>
        <begin position="1"/>
        <end position="175"/>
    </location>
</feature>
<sequence>MANMPPPGGGYPPGGPPGYPPQGSYPQQGGYGPPQQPQAGYGPPQQEGYGAPPQQPQAGYGPPQQGGYGAPPQQPQAGYGPPQQGGYGAPPQQPQAGYGPPQQSGYGPQPGMGGPPMGGEPQPGYGPQPGMGYGPQPGMPMGAPPMGGDPQQGYGPQPGMGYGPQPGMPMGAPPMGAPMGAPPMGVPMGAPMPQLPAAGGGFNILKIVVMGAVIVLGLVGGGAFVWYGHTHPSVRIVNVTGKDGVTVTLDGEAIAKDLKNAAKENAAVVVTKNVASGAHKLEAKDASGKVLESVTFEFKSGTNGYVYAPGRAADSKTCFIVQTDEYKTINVGLGNNDRFKTLDPTKNIWELPTTIEFWFQDTPESVEIKTKKGQSSSKTVTKRALRQAACDDPDFQD</sequence>
<feature type="compositionally biased region" description="Low complexity" evidence="1">
    <location>
        <begin position="37"/>
        <end position="63"/>
    </location>
</feature>
<evidence type="ECO:0000256" key="2">
    <source>
        <dbReference type="SAM" id="Phobius"/>
    </source>
</evidence>
<reference evidence="3 4" key="1">
    <citation type="submission" date="2023-04" db="EMBL/GenBank/DDBJ databases">
        <title>The genome sequence of Polyangium sorediatum DSM14670.</title>
        <authorList>
            <person name="Zhang X."/>
        </authorList>
    </citation>
    <scope>NUCLEOTIDE SEQUENCE [LARGE SCALE GENOMIC DNA]</scope>
    <source>
        <strain evidence="3 4">DSM 14670</strain>
    </source>
</reference>
<name>A0ABT6P7N9_9BACT</name>
<comment type="caution">
    <text evidence="3">The sequence shown here is derived from an EMBL/GenBank/DDBJ whole genome shotgun (WGS) entry which is preliminary data.</text>
</comment>
<keyword evidence="4" id="KW-1185">Reference proteome</keyword>